<dbReference type="PANTHER" id="PTHR45436:SF5">
    <property type="entry name" value="SENSOR HISTIDINE KINASE TRCS"/>
    <property type="match status" value="1"/>
</dbReference>
<keyword evidence="9" id="KW-0902">Two-component regulatory system</keyword>
<dbReference type="InterPro" id="IPR003661">
    <property type="entry name" value="HisK_dim/P_dom"/>
</dbReference>
<dbReference type="PROSITE" id="PS50109">
    <property type="entry name" value="HIS_KIN"/>
    <property type="match status" value="1"/>
</dbReference>
<dbReference type="Gene3D" id="1.10.287.130">
    <property type="match status" value="1"/>
</dbReference>
<dbReference type="InterPro" id="IPR004358">
    <property type="entry name" value="Sig_transdc_His_kin-like_C"/>
</dbReference>
<dbReference type="EC" id="2.7.13.3" evidence="3"/>
<comment type="caution">
    <text evidence="14">The sequence shown here is derived from an EMBL/GenBank/DDBJ whole genome shotgun (WGS) entry which is preliminary data.</text>
</comment>
<dbReference type="AlphaFoldDB" id="A0A6B3NBE1"/>
<keyword evidence="4" id="KW-0597">Phosphoprotein</keyword>
<keyword evidence="5" id="KW-0808">Transferase</keyword>
<name>A0A6B3NBE1_9CYAN</name>
<comment type="subcellular location">
    <subcellularLocation>
        <location evidence="2">Membrane</location>
    </subcellularLocation>
</comment>
<dbReference type="InterPro" id="IPR005467">
    <property type="entry name" value="His_kinase_dom"/>
</dbReference>
<dbReference type="FunFam" id="3.30.565.10:FF:000006">
    <property type="entry name" value="Sensor histidine kinase WalK"/>
    <property type="match status" value="1"/>
</dbReference>
<dbReference type="Gene3D" id="6.10.340.10">
    <property type="match status" value="1"/>
</dbReference>
<gene>
    <name evidence="14" type="ORF">F6J89_23160</name>
</gene>
<evidence type="ECO:0000256" key="9">
    <source>
        <dbReference type="ARBA" id="ARBA00023012"/>
    </source>
</evidence>
<sequence length="492" mass="55586">MKVVSKSSLSQQDLSTNKTKTRGFFWEARTRILVWYGVMMTSFIGLCVPIFSELVLYHVDRRVREELVQELEAFEKFAREQSSTSEQLTTQELQDIFRRFLYRQIPEDDTFLITLSNGKFYRSSPRARPKLLQENSALMKQWGNITHKLEGEQETGDPNLGNIIYLAVPINLNGKVQGTFAIAHITAGEIKEARQVIWIVIKVLLTGLVLALILAWIASGKVLAPLRSLSATARSISESNFNHRIPVQGKGELGELATTFNRMLDRLQESFTSQKAFINDAGHELRTPITIIRGHLELMGDDPQEKRETVELAIDELDRMSRMVDDLILLTKSERPDFLQLEKIDLFCFTQELYTKATGLAHRHWQLDAQAIGVILGDRQRLTQAVMNLTDNASQYTTETDTIAIGSAIDYQWVRLWVRDTGMGIAEIDQQKIFERFARASNSRRRSEGSGLGLSIVRAIAQAHGGRVELTSTLGMGSTFTLILPLDPSQAK</sequence>
<dbReference type="EMBL" id="JAAHFQ010000558">
    <property type="protein sequence ID" value="NER30439.1"/>
    <property type="molecule type" value="Genomic_DNA"/>
</dbReference>
<evidence type="ECO:0000256" key="11">
    <source>
        <dbReference type="SAM" id="Phobius"/>
    </source>
</evidence>
<dbReference type="CDD" id="cd06225">
    <property type="entry name" value="HAMP"/>
    <property type="match status" value="1"/>
</dbReference>
<dbReference type="SMART" id="SM00388">
    <property type="entry name" value="HisKA"/>
    <property type="match status" value="1"/>
</dbReference>
<dbReference type="Pfam" id="PF00672">
    <property type="entry name" value="HAMP"/>
    <property type="match status" value="1"/>
</dbReference>
<dbReference type="GO" id="GO:0005886">
    <property type="term" value="C:plasma membrane"/>
    <property type="evidence" value="ECO:0007669"/>
    <property type="project" value="TreeGrafter"/>
</dbReference>
<organism evidence="14">
    <name type="scientific">Symploca sp. SIO1C4</name>
    <dbReference type="NCBI Taxonomy" id="2607765"/>
    <lineage>
        <taxon>Bacteria</taxon>
        <taxon>Bacillati</taxon>
        <taxon>Cyanobacteriota</taxon>
        <taxon>Cyanophyceae</taxon>
        <taxon>Coleofasciculales</taxon>
        <taxon>Coleofasciculaceae</taxon>
        <taxon>Symploca</taxon>
    </lineage>
</organism>
<evidence type="ECO:0000256" key="8">
    <source>
        <dbReference type="ARBA" id="ARBA00022989"/>
    </source>
</evidence>
<feature type="domain" description="HAMP" evidence="13">
    <location>
        <begin position="220"/>
        <end position="272"/>
    </location>
</feature>
<dbReference type="SMART" id="SM00304">
    <property type="entry name" value="HAMP"/>
    <property type="match status" value="1"/>
</dbReference>
<keyword evidence="6 11" id="KW-0812">Transmembrane</keyword>
<evidence type="ECO:0000256" key="5">
    <source>
        <dbReference type="ARBA" id="ARBA00022679"/>
    </source>
</evidence>
<evidence type="ECO:0000256" key="3">
    <source>
        <dbReference type="ARBA" id="ARBA00012438"/>
    </source>
</evidence>
<dbReference type="SUPFAM" id="SSF55874">
    <property type="entry name" value="ATPase domain of HSP90 chaperone/DNA topoisomerase II/histidine kinase"/>
    <property type="match status" value="1"/>
</dbReference>
<dbReference type="Gene3D" id="3.30.565.10">
    <property type="entry name" value="Histidine kinase-like ATPase, C-terminal domain"/>
    <property type="match status" value="1"/>
</dbReference>
<dbReference type="CDD" id="cd00075">
    <property type="entry name" value="HATPase"/>
    <property type="match status" value="1"/>
</dbReference>
<dbReference type="Pfam" id="PF02518">
    <property type="entry name" value="HATPase_c"/>
    <property type="match status" value="1"/>
</dbReference>
<dbReference type="PROSITE" id="PS50885">
    <property type="entry name" value="HAMP"/>
    <property type="match status" value="1"/>
</dbReference>
<evidence type="ECO:0000259" key="13">
    <source>
        <dbReference type="PROSITE" id="PS50885"/>
    </source>
</evidence>
<dbReference type="PANTHER" id="PTHR45436">
    <property type="entry name" value="SENSOR HISTIDINE KINASE YKOH"/>
    <property type="match status" value="1"/>
</dbReference>
<keyword evidence="8 11" id="KW-1133">Transmembrane helix</keyword>
<evidence type="ECO:0000259" key="12">
    <source>
        <dbReference type="PROSITE" id="PS50109"/>
    </source>
</evidence>
<feature type="transmembrane region" description="Helical" evidence="11">
    <location>
        <begin position="196"/>
        <end position="218"/>
    </location>
</feature>
<dbReference type="FunFam" id="1.10.287.130:FF:000001">
    <property type="entry name" value="Two-component sensor histidine kinase"/>
    <property type="match status" value="1"/>
</dbReference>
<keyword evidence="7 14" id="KW-0418">Kinase</keyword>
<accession>A0A6B3NBE1</accession>
<comment type="catalytic activity">
    <reaction evidence="1">
        <text>ATP + protein L-histidine = ADP + protein N-phospho-L-histidine.</text>
        <dbReference type="EC" id="2.7.13.3"/>
    </reaction>
</comment>
<dbReference type="InterPro" id="IPR050428">
    <property type="entry name" value="TCS_sensor_his_kinase"/>
</dbReference>
<keyword evidence="10 11" id="KW-0472">Membrane</keyword>
<dbReference type="InterPro" id="IPR036097">
    <property type="entry name" value="HisK_dim/P_sf"/>
</dbReference>
<evidence type="ECO:0000313" key="14">
    <source>
        <dbReference type="EMBL" id="NER30439.1"/>
    </source>
</evidence>
<evidence type="ECO:0000256" key="4">
    <source>
        <dbReference type="ARBA" id="ARBA00022553"/>
    </source>
</evidence>
<evidence type="ECO:0000256" key="2">
    <source>
        <dbReference type="ARBA" id="ARBA00004370"/>
    </source>
</evidence>
<evidence type="ECO:0000256" key="6">
    <source>
        <dbReference type="ARBA" id="ARBA00022692"/>
    </source>
</evidence>
<dbReference type="Pfam" id="PF00512">
    <property type="entry name" value="HisKA"/>
    <property type="match status" value="1"/>
</dbReference>
<feature type="transmembrane region" description="Helical" evidence="11">
    <location>
        <begin position="33"/>
        <end position="57"/>
    </location>
</feature>
<dbReference type="SUPFAM" id="SSF47384">
    <property type="entry name" value="Homodimeric domain of signal transducing histidine kinase"/>
    <property type="match status" value="1"/>
</dbReference>
<feature type="domain" description="Histidine kinase" evidence="12">
    <location>
        <begin position="280"/>
        <end position="488"/>
    </location>
</feature>
<protein>
    <recommendedName>
        <fullName evidence="3">histidine kinase</fullName>
        <ecNumber evidence="3">2.7.13.3</ecNumber>
    </recommendedName>
</protein>
<dbReference type="InterPro" id="IPR003594">
    <property type="entry name" value="HATPase_dom"/>
</dbReference>
<dbReference type="GO" id="GO:0000155">
    <property type="term" value="F:phosphorelay sensor kinase activity"/>
    <property type="evidence" value="ECO:0007669"/>
    <property type="project" value="InterPro"/>
</dbReference>
<dbReference type="SMART" id="SM00387">
    <property type="entry name" value="HATPase_c"/>
    <property type="match status" value="1"/>
</dbReference>
<reference evidence="14" key="1">
    <citation type="submission" date="2019-11" db="EMBL/GenBank/DDBJ databases">
        <title>Genomic insights into an expanded diversity of filamentous marine cyanobacteria reveals the extraordinary biosynthetic potential of Moorea and Okeania.</title>
        <authorList>
            <person name="Ferreira Leao T."/>
            <person name="Wang M."/>
            <person name="Moss N."/>
            <person name="Da Silva R."/>
            <person name="Sanders J."/>
            <person name="Nurk S."/>
            <person name="Gurevich A."/>
            <person name="Humphrey G."/>
            <person name="Reher R."/>
            <person name="Zhu Q."/>
            <person name="Belda-Ferre P."/>
            <person name="Glukhov E."/>
            <person name="Rex R."/>
            <person name="Dorrestein P.C."/>
            <person name="Knight R."/>
            <person name="Pevzner P."/>
            <person name="Gerwick W.H."/>
            <person name="Gerwick L."/>
        </authorList>
    </citation>
    <scope>NUCLEOTIDE SEQUENCE</scope>
    <source>
        <strain evidence="14">SIO1C4</strain>
    </source>
</reference>
<evidence type="ECO:0000256" key="7">
    <source>
        <dbReference type="ARBA" id="ARBA00022777"/>
    </source>
</evidence>
<evidence type="ECO:0000256" key="10">
    <source>
        <dbReference type="ARBA" id="ARBA00023136"/>
    </source>
</evidence>
<dbReference type="InterPro" id="IPR003660">
    <property type="entry name" value="HAMP_dom"/>
</dbReference>
<dbReference type="InterPro" id="IPR036890">
    <property type="entry name" value="HATPase_C_sf"/>
</dbReference>
<dbReference type="SUPFAM" id="SSF158472">
    <property type="entry name" value="HAMP domain-like"/>
    <property type="match status" value="1"/>
</dbReference>
<evidence type="ECO:0000256" key="1">
    <source>
        <dbReference type="ARBA" id="ARBA00000085"/>
    </source>
</evidence>
<proteinExistence type="predicted"/>
<dbReference type="PRINTS" id="PR00344">
    <property type="entry name" value="BCTRLSENSOR"/>
</dbReference>
<dbReference type="CDD" id="cd00082">
    <property type="entry name" value="HisKA"/>
    <property type="match status" value="1"/>
</dbReference>